<evidence type="ECO:0000313" key="2">
    <source>
        <dbReference type="Proteomes" id="UP000183567"/>
    </source>
</evidence>
<proteinExistence type="predicted"/>
<reference evidence="1 2" key="1">
    <citation type="submission" date="2016-03" db="EMBL/GenBank/DDBJ databases">
        <title>Comparative genomics of the ectomycorrhizal sister species Rhizopogon vinicolor and Rhizopogon vesiculosus (Basidiomycota: Boletales) reveals a divergence of the mating type B locus.</title>
        <authorList>
            <person name="Mujic A.B."/>
            <person name="Kuo A."/>
            <person name="Tritt A."/>
            <person name="Lipzen A."/>
            <person name="Chen C."/>
            <person name="Johnson J."/>
            <person name="Sharma A."/>
            <person name="Barry K."/>
            <person name="Grigoriev I.V."/>
            <person name="Spatafora J.W."/>
        </authorList>
    </citation>
    <scope>NUCLEOTIDE SEQUENCE [LARGE SCALE GENOMIC DNA]</scope>
    <source>
        <strain evidence="1 2">AM-OR11-056</strain>
    </source>
</reference>
<accession>A0A1J8PXH2</accession>
<keyword evidence="2" id="KW-1185">Reference proteome</keyword>
<organism evidence="1 2">
    <name type="scientific">Rhizopogon vesiculosus</name>
    <dbReference type="NCBI Taxonomy" id="180088"/>
    <lineage>
        <taxon>Eukaryota</taxon>
        <taxon>Fungi</taxon>
        <taxon>Dikarya</taxon>
        <taxon>Basidiomycota</taxon>
        <taxon>Agaricomycotina</taxon>
        <taxon>Agaricomycetes</taxon>
        <taxon>Agaricomycetidae</taxon>
        <taxon>Boletales</taxon>
        <taxon>Suillineae</taxon>
        <taxon>Rhizopogonaceae</taxon>
        <taxon>Rhizopogon</taxon>
    </lineage>
</organism>
<gene>
    <name evidence="1" type="ORF">AZE42_11410</name>
</gene>
<name>A0A1J8PXH2_9AGAM</name>
<dbReference type="Proteomes" id="UP000183567">
    <property type="component" value="Unassembled WGS sequence"/>
</dbReference>
<dbReference type="PROSITE" id="PS51257">
    <property type="entry name" value="PROKAR_LIPOPROTEIN"/>
    <property type="match status" value="1"/>
</dbReference>
<evidence type="ECO:0000313" key="1">
    <source>
        <dbReference type="EMBL" id="OJA13159.1"/>
    </source>
</evidence>
<sequence length="55" mass="6014">MCVYGHRCAPEFLWLHEQEGCVGSTALALCACRMSVLELALESAQDGVKAQIFAR</sequence>
<dbReference type="AlphaFoldDB" id="A0A1J8PXH2"/>
<protein>
    <submittedName>
        <fullName evidence="1">Uncharacterized protein</fullName>
    </submittedName>
</protein>
<dbReference type="EMBL" id="LVVM01004340">
    <property type="protein sequence ID" value="OJA13159.1"/>
    <property type="molecule type" value="Genomic_DNA"/>
</dbReference>
<comment type="caution">
    <text evidence="1">The sequence shown here is derived from an EMBL/GenBank/DDBJ whole genome shotgun (WGS) entry which is preliminary data.</text>
</comment>